<feature type="compositionally biased region" description="Basic residues" evidence="1">
    <location>
        <begin position="11"/>
        <end position="21"/>
    </location>
</feature>
<dbReference type="Proteomes" id="UP000678243">
    <property type="component" value="Unassembled WGS sequence"/>
</dbReference>
<feature type="compositionally biased region" description="Low complexity" evidence="1">
    <location>
        <begin position="22"/>
        <end position="36"/>
    </location>
</feature>
<sequence>MIDDDHPPPRPSRRAFLRGPRRAPAGAAPLADPPSSDVRGIAASATATVVVPVGVGIL</sequence>
<accession>A0ABS5IKK3</accession>
<dbReference type="RefSeq" id="WP_211541363.1">
    <property type="nucleotide sequence ID" value="NZ_JAGTUK010000001.1"/>
</dbReference>
<reference evidence="2 3" key="1">
    <citation type="submission" date="2021-04" db="EMBL/GenBank/DDBJ databases">
        <title>Whole genome analysis of root endophytic bacterium Microbacterium paraoxydans ku-mp colonizing RP-bio226 rice variety.</title>
        <authorList>
            <person name="Ulaganathan K."/>
            <person name="Latha B."/>
        </authorList>
    </citation>
    <scope>NUCLEOTIDE SEQUENCE [LARGE SCALE GENOMIC DNA]</scope>
    <source>
        <strain evidence="3">ku-mp</strain>
    </source>
</reference>
<proteinExistence type="predicted"/>
<evidence type="ECO:0000313" key="3">
    <source>
        <dbReference type="Proteomes" id="UP000678243"/>
    </source>
</evidence>
<comment type="caution">
    <text evidence="2">The sequence shown here is derived from an EMBL/GenBank/DDBJ whole genome shotgun (WGS) entry which is preliminary data.</text>
</comment>
<protein>
    <submittedName>
        <fullName evidence="2">Uncharacterized protein</fullName>
    </submittedName>
</protein>
<evidence type="ECO:0000256" key="1">
    <source>
        <dbReference type="SAM" id="MobiDB-lite"/>
    </source>
</evidence>
<evidence type="ECO:0000313" key="2">
    <source>
        <dbReference type="EMBL" id="MBS0023271.1"/>
    </source>
</evidence>
<name>A0ABS5IKK3_9MICO</name>
<feature type="region of interest" description="Disordered" evidence="1">
    <location>
        <begin position="1"/>
        <end position="36"/>
    </location>
</feature>
<dbReference type="EMBL" id="JAGTUK010000001">
    <property type="protein sequence ID" value="MBS0023271.1"/>
    <property type="molecule type" value="Genomic_DNA"/>
</dbReference>
<organism evidence="2 3">
    <name type="scientific">Microbacterium paraoxydans</name>
    <dbReference type="NCBI Taxonomy" id="199592"/>
    <lineage>
        <taxon>Bacteria</taxon>
        <taxon>Bacillati</taxon>
        <taxon>Actinomycetota</taxon>
        <taxon>Actinomycetes</taxon>
        <taxon>Micrococcales</taxon>
        <taxon>Microbacteriaceae</taxon>
        <taxon>Microbacterium</taxon>
    </lineage>
</organism>
<keyword evidence="3" id="KW-1185">Reference proteome</keyword>
<gene>
    <name evidence="2" type="ORF">KE274_04040</name>
</gene>